<evidence type="ECO:0000259" key="1">
    <source>
        <dbReference type="PROSITE" id="PS52045"/>
    </source>
</evidence>
<dbReference type="Pfam" id="PF14365">
    <property type="entry name" value="Neprosin_AP"/>
    <property type="match status" value="1"/>
</dbReference>
<accession>V4L2U1</accession>
<dbReference type="AlphaFoldDB" id="V4L2U1"/>
<dbReference type="STRING" id="72664.V4L2U1"/>
<dbReference type="PANTHER" id="PTHR31589:SF248">
    <property type="entry name" value="CARBOXYL-TERMINAL PROTEINASE-LIKE PROTEIN (DUF239)-RELATED"/>
    <property type="match status" value="1"/>
</dbReference>
<name>V4L2U1_EUTSA</name>
<dbReference type="EMBL" id="KI517441">
    <property type="protein sequence ID" value="ESQ44625.1"/>
    <property type="molecule type" value="Genomic_DNA"/>
</dbReference>
<keyword evidence="3" id="KW-1185">Reference proteome</keyword>
<gene>
    <name evidence="2" type="ORF">EUTSA_v10003320mg</name>
</gene>
<dbReference type="PANTHER" id="PTHR31589">
    <property type="entry name" value="PROTEIN, PUTATIVE (DUF239)-RELATED-RELATED"/>
    <property type="match status" value="1"/>
</dbReference>
<protein>
    <recommendedName>
        <fullName evidence="1">Neprosin PEP catalytic domain-containing protein</fullName>
    </recommendedName>
</protein>
<feature type="non-terminal residue" evidence="2">
    <location>
        <position position="1"/>
    </location>
</feature>
<dbReference type="OrthoDB" id="1034053at2759"/>
<sequence>TQEPEFECVDIYKQPSLQHPRLINHHIQMRPSDEVLAMLSMDSSKNLSNDKAVAEFDMPEEGCPEGQVPIHKPRNSNYSKKRFHLNGYGTIGQHAALIHKTEGNSWRGASAWISVYQPKVTKDQLSMALIWINSEYDGIRNTIQLGWGVIPQLYGDYRTRLTTYWSPDNDDEGCYNMLCSGFVQIDSTLFLGTPFTNISEVGGKQYNAFFSVNQDPKTGNWILTSGRIYIGYWPGELLPFMDDGAEEVRYGGFTNAESENLQPFDIVSPPMGNGNKPQEEEVDLKYNCYMHHVQYVTQDYKNVEIDSNKVAEDADAGKCYDVIYLDNFGSMRQTFIFGGPGGFCDV</sequence>
<dbReference type="PROSITE" id="PS52045">
    <property type="entry name" value="NEPROSIN_PEP_CD"/>
    <property type="match status" value="1"/>
</dbReference>
<proteinExistence type="predicted"/>
<dbReference type="KEGG" id="eus:EUTSA_v10003320mg"/>
<evidence type="ECO:0000313" key="3">
    <source>
        <dbReference type="Proteomes" id="UP000030689"/>
    </source>
</evidence>
<organism evidence="2 3">
    <name type="scientific">Eutrema salsugineum</name>
    <name type="common">Saltwater cress</name>
    <name type="synonym">Sisymbrium salsugineum</name>
    <dbReference type="NCBI Taxonomy" id="72664"/>
    <lineage>
        <taxon>Eukaryota</taxon>
        <taxon>Viridiplantae</taxon>
        <taxon>Streptophyta</taxon>
        <taxon>Embryophyta</taxon>
        <taxon>Tracheophyta</taxon>
        <taxon>Spermatophyta</taxon>
        <taxon>Magnoliopsida</taxon>
        <taxon>eudicotyledons</taxon>
        <taxon>Gunneridae</taxon>
        <taxon>Pentapetalae</taxon>
        <taxon>rosids</taxon>
        <taxon>malvids</taxon>
        <taxon>Brassicales</taxon>
        <taxon>Brassicaceae</taxon>
        <taxon>Eutremeae</taxon>
        <taxon>Eutrema</taxon>
    </lineage>
</organism>
<dbReference type="Gramene" id="ESQ44625">
    <property type="protein sequence ID" value="ESQ44625"/>
    <property type="gene ID" value="EUTSA_v10003320mg"/>
</dbReference>
<dbReference type="Gene3D" id="3.90.1320.10">
    <property type="entry name" value="Outer-capsid protein sigma 3, large lobe"/>
    <property type="match status" value="1"/>
</dbReference>
<dbReference type="Pfam" id="PF03080">
    <property type="entry name" value="Neprosin"/>
    <property type="match status" value="1"/>
</dbReference>
<dbReference type="InterPro" id="IPR053168">
    <property type="entry name" value="Glutamic_endopeptidase"/>
</dbReference>
<dbReference type="InterPro" id="IPR004314">
    <property type="entry name" value="Neprosin"/>
</dbReference>
<dbReference type="Proteomes" id="UP000030689">
    <property type="component" value="Unassembled WGS sequence"/>
</dbReference>
<dbReference type="OMA" id="AWISIYQ"/>
<feature type="domain" description="Neprosin PEP catalytic" evidence="1">
    <location>
        <begin position="87"/>
        <end position="345"/>
    </location>
</feature>
<dbReference type="InterPro" id="IPR025521">
    <property type="entry name" value="Neprosin_propep"/>
</dbReference>
<evidence type="ECO:0000313" key="2">
    <source>
        <dbReference type="EMBL" id="ESQ44625.1"/>
    </source>
</evidence>
<reference evidence="2 3" key="1">
    <citation type="journal article" date="2013" name="Front. Plant Sci.">
        <title>The Reference Genome of the Halophytic Plant Eutrema salsugineum.</title>
        <authorList>
            <person name="Yang R."/>
            <person name="Jarvis D.E."/>
            <person name="Chen H."/>
            <person name="Beilstein M.A."/>
            <person name="Grimwood J."/>
            <person name="Jenkins J."/>
            <person name="Shu S."/>
            <person name="Prochnik S."/>
            <person name="Xin M."/>
            <person name="Ma C."/>
            <person name="Schmutz J."/>
            <person name="Wing R.A."/>
            <person name="Mitchell-Olds T."/>
            <person name="Schumaker K.S."/>
            <person name="Wang X."/>
        </authorList>
    </citation>
    <scope>NUCLEOTIDE SEQUENCE [LARGE SCALE GENOMIC DNA]</scope>
</reference>